<comment type="caution">
    <text evidence="2">The sequence shown here is derived from an EMBL/GenBank/DDBJ whole genome shotgun (WGS) entry which is preliminary data.</text>
</comment>
<gene>
    <name evidence="2" type="ORF">R5R35_004207</name>
</gene>
<keyword evidence="1" id="KW-1133">Transmembrane helix</keyword>
<keyword evidence="1" id="KW-0812">Transmembrane</keyword>
<organism evidence="2 3">
    <name type="scientific">Gryllus longicercus</name>
    <dbReference type="NCBI Taxonomy" id="2509291"/>
    <lineage>
        <taxon>Eukaryota</taxon>
        <taxon>Metazoa</taxon>
        <taxon>Ecdysozoa</taxon>
        <taxon>Arthropoda</taxon>
        <taxon>Hexapoda</taxon>
        <taxon>Insecta</taxon>
        <taxon>Pterygota</taxon>
        <taxon>Neoptera</taxon>
        <taxon>Polyneoptera</taxon>
        <taxon>Orthoptera</taxon>
        <taxon>Ensifera</taxon>
        <taxon>Gryllidea</taxon>
        <taxon>Grylloidea</taxon>
        <taxon>Gryllidae</taxon>
        <taxon>Gryllinae</taxon>
        <taxon>Gryllus</taxon>
    </lineage>
</organism>
<evidence type="ECO:0000313" key="3">
    <source>
        <dbReference type="Proteomes" id="UP001378592"/>
    </source>
</evidence>
<reference evidence="2 3" key="1">
    <citation type="submission" date="2024-03" db="EMBL/GenBank/DDBJ databases">
        <title>The genome assembly and annotation of the cricket Gryllus longicercus Weissman &amp; Gray.</title>
        <authorList>
            <person name="Szrajer S."/>
            <person name="Gray D."/>
            <person name="Ylla G."/>
        </authorList>
    </citation>
    <scope>NUCLEOTIDE SEQUENCE [LARGE SCALE GENOMIC DNA]</scope>
    <source>
        <strain evidence="2">DAG 2021-001</strain>
        <tissue evidence="2">Whole body minus gut</tissue>
    </source>
</reference>
<sequence length="89" mass="10423">MKKYPISTFRKTVAKVAGVLFVVEGLAFVGAYGVWHKMNTSRDFRYYMYNNHNWALEMFYKCGEFMSSTSSCRKADLLAWKAEEKTQEK</sequence>
<dbReference type="PANTHER" id="PTHR38001">
    <property type="entry name" value="PROTEIN CEBPZOS"/>
    <property type="match status" value="1"/>
</dbReference>
<protein>
    <submittedName>
        <fullName evidence="2">Uncharacterized protein</fullName>
    </submittedName>
</protein>
<keyword evidence="1" id="KW-0472">Membrane</keyword>
<accession>A0AAN9V978</accession>
<name>A0AAN9V978_9ORTH</name>
<dbReference type="AlphaFoldDB" id="A0AAN9V978"/>
<dbReference type="PANTHER" id="PTHR38001:SF1">
    <property type="entry name" value="PROTEIN CEBPZOS"/>
    <property type="match status" value="1"/>
</dbReference>
<evidence type="ECO:0000313" key="2">
    <source>
        <dbReference type="EMBL" id="KAK7792005.1"/>
    </source>
</evidence>
<feature type="transmembrane region" description="Helical" evidence="1">
    <location>
        <begin position="12"/>
        <end position="35"/>
    </location>
</feature>
<evidence type="ECO:0000256" key="1">
    <source>
        <dbReference type="SAM" id="Phobius"/>
    </source>
</evidence>
<dbReference type="Proteomes" id="UP001378592">
    <property type="component" value="Unassembled WGS sequence"/>
</dbReference>
<dbReference type="EMBL" id="JAZDUA010000481">
    <property type="protein sequence ID" value="KAK7792005.1"/>
    <property type="molecule type" value="Genomic_DNA"/>
</dbReference>
<keyword evidence="3" id="KW-1185">Reference proteome</keyword>
<proteinExistence type="predicted"/>
<dbReference type="InterPro" id="IPR037764">
    <property type="entry name" value="CEBPZOS"/>
</dbReference>